<gene>
    <name evidence="1" type="ORF">FB460_1824</name>
</gene>
<proteinExistence type="predicted"/>
<comment type="caution">
    <text evidence="1">The sequence shown here is derived from an EMBL/GenBank/DDBJ whole genome shotgun (WGS) entry which is preliminary data.</text>
</comment>
<evidence type="ECO:0000313" key="2">
    <source>
        <dbReference type="Proteomes" id="UP000316196"/>
    </source>
</evidence>
<keyword evidence="2" id="KW-1185">Reference proteome</keyword>
<organism evidence="1 2">
    <name type="scientific">Propioniferax innocua</name>
    <dbReference type="NCBI Taxonomy" id="1753"/>
    <lineage>
        <taxon>Bacteria</taxon>
        <taxon>Bacillati</taxon>
        <taxon>Actinomycetota</taxon>
        <taxon>Actinomycetes</taxon>
        <taxon>Propionibacteriales</taxon>
        <taxon>Propionibacteriaceae</taxon>
        <taxon>Propioniferax</taxon>
    </lineage>
</organism>
<protein>
    <submittedName>
        <fullName evidence="1">Uncharacterized protein</fullName>
    </submittedName>
</protein>
<reference evidence="1 2" key="1">
    <citation type="submission" date="2019-06" db="EMBL/GenBank/DDBJ databases">
        <title>Sequencing the genomes of 1000 actinobacteria strains.</title>
        <authorList>
            <person name="Klenk H.-P."/>
        </authorList>
    </citation>
    <scope>NUCLEOTIDE SEQUENCE [LARGE SCALE GENOMIC DNA]</scope>
    <source>
        <strain evidence="1 2">DSM 8251</strain>
    </source>
</reference>
<sequence length="75" mass="8205">MSSTPLLSDRSGAAEVKICPQCFSIHIGGCARSLQYIAPSQPVSRIDSEYRDAPCKTAESFRVEQPHKYAQYLGG</sequence>
<dbReference type="Proteomes" id="UP000316196">
    <property type="component" value="Unassembled WGS sequence"/>
</dbReference>
<accession>A0A542ZCB3</accession>
<name>A0A542ZCB3_9ACTN</name>
<dbReference type="EMBL" id="VFOR01000002">
    <property type="protein sequence ID" value="TQL57974.1"/>
    <property type="molecule type" value="Genomic_DNA"/>
</dbReference>
<dbReference type="AlphaFoldDB" id="A0A542ZCB3"/>
<evidence type="ECO:0000313" key="1">
    <source>
        <dbReference type="EMBL" id="TQL57974.1"/>
    </source>
</evidence>